<protein>
    <submittedName>
        <fullName evidence="1">Uncharacterized protein</fullName>
    </submittedName>
</protein>
<accession>A0A327YL36</accession>
<sequence length="54" mass="6294">MLKPITQEQKLWYSIGYLKARVECLSEKHGISKEAVFDMLVQELKKQSPNSKKN</sequence>
<proteinExistence type="predicted"/>
<evidence type="ECO:0000313" key="2">
    <source>
        <dbReference type="Proteomes" id="UP000248555"/>
    </source>
</evidence>
<dbReference type="AlphaFoldDB" id="A0A327YL36"/>
<comment type="caution">
    <text evidence="1">The sequence shown here is derived from an EMBL/GenBank/DDBJ whole genome shotgun (WGS) entry which is preliminary data.</text>
</comment>
<reference evidence="1 2" key="1">
    <citation type="submission" date="2018-06" db="EMBL/GenBank/DDBJ databases">
        <title>Genomic Encyclopedia of Type Strains, Phase III (KMG-III): the genomes of soil and plant-associated and newly described type strains.</title>
        <authorList>
            <person name="Whitman W."/>
        </authorList>
    </citation>
    <scope>NUCLEOTIDE SEQUENCE [LARGE SCALE GENOMIC DNA]</scope>
    <source>
        <strain evidence="1 2">CGMCC 1.8979</strain>
    </source>
</reference>
<gene>
    <name evidence="1" type="ORF">B0I26_10374</name>
</gene>
<name>A0A327YL36_9BACL</name>
<dbReference type="EMBL" id="QLMH01000003">
    <property type="protein sequence ID" value="RAK21122.1"/>
    <property type="molecule type" value="Genomic_DNA"/>
</dbReference>
<organism evidence="1 2">
    <name type="scientific">Paranoxybacillus vitaminiphilus</name>
    <dbReference type="NCBI Taxonomy" id="581036"/>
    <lineage>
        <taxon>Bacteria</taxon>
        <taxon>Bacillati</taxon>
        <taxon>Bacillota</taxon>
        <taxon>Bacilli</taxon>
        <taxon>Bacillales</taxon>
        <taxon>Anoxybacillaceae</taxon>
        <taxon>Paranoxybacillus</taxon>
    </lineage>
</organism>
<keyword evidence="2" id="KW-1185">Reference proteome</keyword>
<dbReference type="Proteomes" id="UP000248555">
    <property type="component" value="Unassembled WGS sequence"/>
</dbReference>
<evidence type="ECO:0000313" key="1">
    <source>
        <dbReference type="EMBL" id="RAK21122.1"/>
    </source>
</evidence>
<dbReference type="RefSeq" id="WP_181502726.1">
    <property type="nucleotide sequence ID" value="NZ_QLMH01000003.1"/>
</dbReference>